<feature type="compositionally biased region" description="Low complexity" evidence="1">
    <location>
        <begin position="357"/>
        <end position="367"/>
    </location>
</feature>
<organism evidence="3 4">
    <name type="scientific">Solirubrobacter pauli</name>
    <dbReference type="NCBI Taxonomy" id="166793"/>
    <lineage>
        <taxon>Bacteria</taxon>
        <taxon>Bacillati</taxon>
        <taxon>Actinomycetota</taxon>
        <taxon>Thermoleophilia</taxon>
        <taxon>Solirubrobacterales</taxon>
        <taxon>Solirubrobacteraceae</taxon>
        <taxon>Solirubrobacter</taxon>
    </lineage>
</organism>
<feature type="compositionally biased region" description="Low complexity" evidence="1">
    <location>
        <begin position="437"/>
        <end position="564"/>
    </location>
</feature>
<protein>
    <recommendedName>
        <fullName evidence="2">AAA+ ATPase domain-containing protein</fullName>
    </recommendedName>
</protein>
<feature type="compositionally biased region" description="Low complexity" evidence="1">
    <location>
        <begin position="401"/>
        <end position="424"/>
    </location>
</feature>
<comment type="caution">
    <text evidence="3">The sequence shown here is derived from an EMBL/GenBank/DDBJ whole genome shotgun (WGS) entry which is preliminary data.</text>
</comment>
<feature type="domain" description="AAA+ ATPase" evidence="2">
    <location>
        <begin position="625"/>
        <end position="748"/>
    </location>
</feature>
<feature type="compositionally biased region" description="Polar residues" evidence="1">
    <location>
        <begin position="382"/>
        <end position="394"/>
    </location>
</feature>
<dbReference type="Gene3D" id="3.40.50.300">
    <property type="entry name" value="P-loop containing nucleotide triphosphate hydrolases"/>
    <property type="match status" value="1"/>
</dbReference>
<dbReference type="InterPro" id="IPR003593">
    <property type="entry name" value="AAA+_ATPase"/>
</dbReference>
<feature type="region of interest" description="Disordered" evidence="1">
    <location>
        <begin position="219"/>
        <end position="587"/>
    </location>
</feature>
<accession>A0A660L8Q6</accession>
<sequence>MRPIPATRLGDAHGLLRAIEQRGRLRTDEFVTEFNLDELFPPGLENALGRMRHFISFGRLAGLVKEDRGVVELTDIGKRYVRSGDPAAPYDISSQQAEWLRRQLRERHMTDSIFHGLAIGLSLLSSVPAGTRVATMDFGRSMAYLGRAGWDNENTLLIQGERHLTLLADLELIDANHRLTPTGEQVRAELTLPVHMSLGDIAAQLNPGGAEAVRLAAQQEFSKPAAPPSQAEPAPAAPQSSPAHTPPPDVESSPYRTVISSATGGVEGSHGVRPPVVPRPKSSPNLPADPNPAGADPLLPFAGGRRHHSGLTPGDPLASSAPPARATQIQPRVSSSASVAPPTAEPAESAPPPTSAPPASSAPAVESGEPLAAPPTNGTPPVESSTGATSSPATDATEPLVEPSEPAVEPEASSPPVVAPSESVVEPEESSPPPVVEPGEPAPVAESSAPPVAVPEEPAPVVESSAPPVAVPEEPAPVVESSAPPVAVPEEPAPVVESSAPPVAVPEEPAPVVESSAPPVAVPDEPAPVAESSAPPVAVPEEPAPVAESSSPPESAPSEPVVESSPPPVAAGVESSPPPALATPAPPAAPRDVFVDAATIRAAAIAAGLRLPPGVYANVAAALSAGKHVLLTGVSGAGKTALAMAVARAAAQEGKARGATIVTGDPRELIPEAAAQGRWVIVDELDQADPQATYAPLSSFLAGVPVTFATGEATPADDWRLIATWNGEAPPRAAILRRFAVIEVKAPAEDELRGAIKHATGHDATATAAAEKLVHYADRVGAGVLLDAARHAAARQAAVPTDPDTLAEELLAAYIAPLIEP</sequence>
<dbReference type="RefSeq" id="WP_121249067.1">
    <property type="nucleotide sequence ID" value="NZ_RBIL01000001.1"/>
</dbReference>
<gene>
    <name evidence="3" type="ORF">C8N24_1269</name>
</gene>
<evidence type="ECO:0000313" key="3">
    <source>
        <dbReference type="EMBL" id="RKQ91447.1"/>
    </source>
</evidence>
<evidence type="ECO:0000259" key="2">
    <source>
        <dbReference type="SMART" id="SM00382"/>
    </source>
</evidence>
<dbReference type="SMART" id="SM00382">
    <property type="entry name" value="AAA"/>
    <property type="match status" value="1"/>
</dbReference>
<evidence type="ECO:0000313" key="4">
    <source>
        <dbReference type="Proteomes" id="UP000278962"/>
    </source>
</evidence>
<feature type="compositionally biased region" description="Low complexity" evidence="1">
    <location>
        <begin position="228"/>
        <end position="243"/>
    </location>
</feature>
<feature type="compositionally biased region" description="Low complexity" evidence="1">
    <location>
        <begin position="333"/>
        <end position="348"/>
    </location>
</feature>
<feature type="compositionally biased region" description="Polar residues" evidence="1">
    <location>
        <begin position="254"/>
        <end position="263"/>
    </location>
</feature>
<feature type="compositionally biased region" description="Pro residues" evidence="1">
    <location>
        <begin position="576"/>
        <end position="587"/>
    </location>
</feature>
<dbReference type="EMBL" id="RBIL01000001">
    <property type="protein sequence ID" value="RKQ91447.1"/>
    <property type="molecule type" value="Genomic_DNA"/>
</dbReference>
<dbReference type="Proteomes" id="UP000278962">
    <property type="component" value="Unassembled WGS sequence"/>
</dbReference>
<evidence type="ECO:0000256" key="1">
    <source>
        <dbReference type="SAM" id="MobiDB-lite"/>
    </source>
</evidence>
<reference evidence="3 4" key="1">
    <citation type="submission" date="2018-10" db="EMBL/GenBank/DDBJ databases">
        <title>Genomic Encyclopedia of Archaeal and Bacterial Type Strains, Phase II (KMG-II): from individual species to whole genera.</title>
        <authorList>
            <person name="Goeker M."/>
        </authorList>
    </citation>
    <scope>NUCLEOTIDE SEQUENCE [LARGE SCALE GENOMIC DNA]</scope>
    <source>
        <strain evidence="3 4">DSM 14954</strain>
    </source>
</reference>
<proteinExistence type="predicted"/>
<keyword evidence="4" id="KW-1185">Reference proteome</keyword>
<dbReference type="AlphaFoldDB" id="A0A660L8Q6"/>
<name>A0A660L8Q6_9ACTN</name>
<dbReference type="OrthoDB" id="5244748at2"/>
<dbReference type="SUPFAM" id="SSF52540">
    <property type="entry name" value="P-loop containing nucleoside triphosphate hydrolases"/>
    <property type="match status" value="1"/>
</dbReference>
<dbReference type="InterPro" id="IPR027417">
    <property type="entry name" value="P-loop_NTPase"/>
</dbReference>